<evidence type="ECO:0000256" key="2">
    <source>
        <dbReference type="ARBA" id="ARBA00022519"/>
    </source>
</evidence>
<gene>
    <name evidence="11" type="ORF">C725_0220</name>
</gene>
<evidence type="ECO:0000256" key="4">
    <source>
        <dbReference type="ARBA" id="ARBA00029447"/>
    </source>
</evidence>
<evidence type="ECO:0000256" key="7">
    <source>
        <dbReference type="SAM" id="Phobius"/>
    </source>
</evidence>
<keyword evidence="2" id="KW-0997">Cell inner membrane</keyword>
<feature type="transmembrane region" description="Helical" evidence="7">
    <location>
        <begin position="286"/>
        <end position="311"/>
    </location>
</feature>
<dbReference type="SMART" id="SM00283">
    <property type="entry name" value="MA"/>
    <property type="match status" value="1"/>
</dbReference>
<dbReference type="InterPro" id="IPR004089">
    <property type="entry name" value="MCPsignal_dom"/>
</dbReference>
<dbReference type="PROSITE" id="PS50111">
    <property type="entry name" value="CHEMOTAXIS_TRANSDUC_2"/>
    <property type="match status" value="1"/>
</dbReference>
<accession>M2SG00</accession>
<organism evidence="11 12">
    <name type="scientific">Pacificimonas flava</name>
    <dbReference type="NCBI Taxonomy" id="1234595"/>
    <lineage>
        <taxon>Bacteria</taxon>
        <taxon>Pseudomonadati</taxon>
        <taxon>Pseudomonadota</taxon>
        <taxon>Alphaproteobacteria</taxon>
        <taxon>Sphingomonadales</taxon>
        <taxon>Sphingosinicellaceae</taxon>
        <taxon>Pacificimonas</taxon>
    </lineage>
</organism>
<keyword evidence="6" id="KW-0175">Coiled coil</keyword>
<dbReference type="PROSITE" id="PS50192">
    <property type="entry name" value="T_SNARE"/>
    <property type="match status" value="1"/>
</dbReference>
<comment type="caution">
    <text evidence="11">The sequence shown here is derived from an EMBL/GenBank/DDBJ whole genome shotgun (WGS) entry which is preliminary data.</text>
</comment>
<dbReference type="Pfam" id="PF00672">
    <property type="entry name" value="HAMP"/>
    <property type="match status" value="1"/>
</dbReference>
<evidence type="ECO:0000256" key="1">
    <source>
        <dbReference type="ARBA" id="ARBA00004429"/>
    </source>
</evidence>
<evidence type="ECO:0000313" key="12">
    <source>
        <dbReference type="Proteomes" id="UP000011717"/>
    </source>
</evidence>
<dbReference type="SMART" id="SM01358">
    <property type="entry name" value="HBM"/>
    <property type="match status" value="1"/>
</dbReference>
<proteinExistence type="inferred from homology"/>
<keyword evidence="7" id="KW-1133">Transmembrane helix</keyword>
<dbReference type="SUPFAM" id="SSF58104">
    <property type="entry name" value="Methyl-accepting chemotaxis protein (MCP) signaling domain"/>
    <property type="match status" value="1"/>
</dbReference>
<evidence type="ECO:0000256" key="6">
    <source>
        <dbReference type="SAM" id="Coils"/>
    </source>
</evidence>
<dbReference type="Gene3D" id="6.10.340.10">
    <property type="match status" value="1"/>
</dbReference>
<evidence type="ECO:0000259" key="9">
    <source>
        <dbReference type="PROSITE" id="PS50192"/>
    </source>
</evidence>
<feature type="domain" description="HAMP" evidence="10">
    <location>
        <begin position="309"/>
        <end position="362"/>
    </location>
</feature>
<feature type="domain" description="T-SNARE coiled-coil homology" evidence="9">
    <location>
        <begin position="573"/>
        <end position="635"/>
    </location>
</feature>
<evidence type="ECO:0000259" key="8">
    <source>
        <dbReference type="PROSITE" id="PS50111"/>
    </source>
</evidence>
<keyword evidence="3 5" id="KW-0807">Transducer</keyword>
<keyword evidence="7" id="KW-0812">Transmembrane</keyword>
<dbReference type="PANTHER" id="PTHR32089">
    <property type="entry name" value="METHYL-ACCEPTING CHEMOTAXIS PROTEIN MCPB"/>
    <property type="match status" value="1"/>
</dbReference>
<dbReference type="GO" id="GO:0005886">
    <property type="term" value="C:plasma membrane"/>
    <property type="evidence" value="ECO:0007669"/>
    <property type="project" value="UniProtKB-SubCell"/>
</dbReference>
<keyword evidence="12" id="KW-1185">Reference proteome</keyword>
<feature type="coiled-coil region" evidence="6">
    <location>
        <begin position="646"/>
        <end position="673"/>
    </location>
</feature>
<dbReference type="PROSITE" id="PS50885">
    <property type="entry name" value="HAMP"/>
    <property type="match status" value="1"/>
</dbReference>
<dbReference type="SMART" id="SM00304">
    <property type="entry name" value="HAMP"/>
    <property type="match status" value="1"/>
</dbReference>
<evidence type="ECO:0000256" key="5">
    <source>
        <dbReference type="PROSITE-ProRule" id="PRU00284"/>
    </source>
</evidence>
<dbReference type="AlphaFoldDB" id="M2SG00"/>
<feature type="domain" description="Methyl-accepting transducer" evidence="8">
    <location>
        <begin position="407"/>
        <end position="657"/>
    </location>
</feature>
<dbReference type="PANTHER" id="PTHR32089:SF112">
    <property type="entry name" value="LYSOZYME-LIKE PROTEIN-RELATED"/>
    <property type="match status" value="1"/>
</dbReference>
<dbReference type="GO" id="GO:0007165">
    <property type="term" value="P:signal transduction"/>
    <property type="evidence" value="ECO:0007669"/>
    <property type="project" value="UniProtKB-KW"/>
</dbReference>
<dbReference type="EMBL" id="AMRV01000001">
    <property type="protein sequence ID" value="EMD84290.1"/>
    <property type="molecule type" value="Genomic_DNA"/>
</dbReference>
<name>M2SG00_9SPHN</name>
<reference evidence="11 12" key="1">
    <citation type="journal article" date="2013" name="Genome Announc.">
        <title>Draft Genome Sequence of Strain JLT2015T, Belonging to the Family Sphingomonadaceae of the Alphaproteobacteria.</title>
        <authorList>
            <person name="Tang K."/>
            <person name="Liu K."/>
            <person name="Li S."/>
            <person name="Jiao N."/>
        </authorList>
    </citation>
    <scope>NUCLEOTIDE SEQUENCE [LARGE SCALE GENOMIC DNA]</scope>
    <source>
        <strain evidence="11 12">JLT2015</strain>
    </source>
</reference>
<keyword evidence="2" id="KW-1003">Cell membrane</keyword>
<dbReference type="PATRIC" id="fig|1234595.3.peg.219"/>
<comment type="similarity">
    <text evidence="4">Belongs to the methyl-accepting chemotaxis (MCP) protein family.</text>
</comment>
<sequence>MLTLMGLMCAFIVISAVVLGGGMVVTRSAMGEVRYAAEMNADIGRAGSAIAMAHGRVKDYVIDPTPQNASAVQNELAAAQTALSSLRELSKAKDIDARLSVLDTHLEHQRETFREIRASQEKILDRIAPRIDDIGPAIGQDLAGIVAATYQAGNYSASNKAAKALNSYSESRIDVNRFRSSGEPDAIASARANLVNLEDALNELYLLVGQDALVAETDGVIAQVVDFDGAFRELVSATETRDRQVNRLIETIGPAFESDLSSLSDLNDRQFSRATDTAVFTMDLTLTAMTVAGVLAVLVMMIGYGCARVFIERPITRLAAKMMRLAGGERDIVIGNTARGDEIGEMSRAVVIFAENAREIERQRDAAAAAERRERDAAEARRAERIAAREQADLEKKKALQELANSFESSIHTVAEAISGVAKRIETEAQRVARAANQNAVVTADVAVTAEQSSQNALAVANASEEMARSIAEVSAQVMESSQRSKDAAERARRTDRIVAGLAADASKIGEVVELINSIAEQTNLLALNATIEAARAGDAGRGFAVVASEIKALASQTSKATTQIGDRVGGIQRVTSDAVRAIEEIGMAIDDIDGIAASVAAAVEQQSATTSEIASNTQQAAGGSELVARNIHDIRNGIEDTGTAAEESLMAAADLSRQAATLQQEVVAFLDRVRAA</sequence>
<dbReference type="Pfam" id="PF00015">
    <property type="entry name" value="MCPsignal"/>
    <property type="match status" value="1"/>
</dbReference>
<dbReference type="InterPro" id="IPR000727">
    <property type="entry name" value="T_SNARE_dom"/>
</dbReference>
<dbReference type="Gene3D" id="1.10.287.950">
    <property type="entry name" value="Methyl-accepting chemotaxis protein"/>
    <property type="match status" value="1"/>
</dbReference>
<keyword evidence="7" id="KW-0472">Membrane</keyword>
<dbReference type="InterPro" id="IPR032255">
    <property type="entry name" value="HBM"/>
</dbReference>
<evidence type="ECO:0000256" key="3">
    <source>
        <dbReference type="ARBA" id="ARBA00023224"/>
    </source>
</evidence>
<dbReference type="InterPro" id="IPR003660">
    <property type="entry name" value="HAMP_dom"/>
</dbReference>
<evidence type="ECO:0000313" key="11">
    <source>
        <dbReference type="EMBL" id="EMD84290.1"/>
    </source>
</evidence>
<feature type="coiled-coil region" evidence="6">
    <location>
        <begin position="353"/>
        <end position="400"/>
    </location>
</feature>
<comment type="subcellular location">
    <subcellularLocation>
        <location evidence="1">Cell inner membrane</location>
        <topology evidence="1">Multi-pass membrane protein</topology>
    </subcellularLocation>
</comment>
<evidence type="ECO:0000259" key="10">
    <source>
        <dbReference type="PROSITE" id="PS50885"/>
    </source>
</evidence>
<protein>
    <submittedName>
        <fullName evidence="11">Methyl-accepting chemotaxis sensory transducer</fullName>
    </submittedName>
</protein>
<dbReference type="Proteomes" id="UP000011717">
    <property type="component" value="Unassembled WGS sequence"/>
</dbReference>